<evidence type="ECO:0000313" key="3">
    <source>
        <dbReference type="Proteomes" id="UP001357223"/>
    </source>
</evidence>
<dbReference type="RefSeq" id="WP_338451985.1">
    <property type="nucleotide sequence ID" value="NZ_CP137640.1"/>
</dbReference>
<organism evidence="2 3">
    <name type="scientific">Niallia oryzisoli</name>
    <dbReference type="NCBI Taxonomy" id="1737571"/>
    <lineage>
        <taxon>Bacteria</taxon>
        <taxon>Bacillati</taxon>
        <taxon>Bacillota</taxon>
        <taxon>Bacilli</taxon>
        <taxon>Bacillales</taxon>
        <taxon>Bacillaceae</taxon>
        <taxon>Niallia</taxon>
    </lineage>
</organism>
<evidence type="ECO:0000256" key="1">
    <source>
        <dbReference type="PROSITE-ProRule" id="PRU00510"/>
    </source>
</evidence>
<dbReference type="PANTHER" id="PTHR33823:SF4">
    <property type="entry name" value="GENERAL STRESS PROTEIN 16O"/>
    <property type="match status" value="1"/>
</dbReference>
<protein>
    <recommendedName>
        <fullName evidence="4">DksA C4-type domain-containing protein</fullName>
    </recommendedName>
</protein>
<keyword evidence="3" id="KW-1185">Reference proteome</keyword>
<evidence type="ECO:0000313" key="2">
    <source>
        <dbReference type="EMBL" id="WVX83095.1"/>
    </source>
</evidence>
<reference evidence="2 3" key="1">
    <citation type="submission" date="2023-10" db="EMBL/GenBank/DDBJ databases">
        <title>Niallia locisalis sp.nov. isolated from a salt pond sample.</title>
        <authorList>
            <person name="Li X.-J."/>
            <person name="Dong L."/>
        </authorList>
    </citation>
    <scope>NUCLEOTIDE SEQUENCE [LARGE SCALE GENOMIC DNA]</scope>
    <source>
        <strain evidence="2 3">DSM 29761</strain>
    </source>
</reference>
<sequence>MDLNTNEIYSDLRKTKEELLQRLNQENCSPIVRPYIEAELKDIETALKKIETGTFGTCEVSGELIPMELLQIIPTLKSMEDCKTVNYVISNH</sequence>
<accession>A0ABZ2CKM2</accession>
<proteinExistence type="predicted"/>
<name>A0ABZ2CKM2_9BACI</name>
<dbReference type="Proteomes" id="UP001357223">
    <property type="component" value="Chromosome"/>
</dbReference>
<dbReference type="PROSITE" id="PS51128">
    <property type="entry name" value="ZF_DKSA_2"/>
    <property type="match status" value="1"/>
</dbReference>
<evidence type="ECO:0008006" key="4">
    <source>
        <dbReference type="Google" id="ProtNLM"/>
    </source>
</evidence>
<dbReference type="PANTHER" id="PTHR33823">
    <property type="entry name" value="RNA POLYMERASE-BINDING TRANSCRIPTION FACTOR DKSA-RELATED"/>
    <property type="match status" value="1"/>
</dbReference>
<dbReference type="Gene3D" id="1.20.120.910">
    <property type="entry name" value="DksA, coiled-coil domain"/>
    <property type="match status" value="1"/>
</dbReference>
<dbReference type="EMBL" id="CP137640">
    <property type="protein sequence ID" value="WVX83095.1"/>
    <property type="molecule type" value="Genomic_DNA"/>
</dbReference>
<feature type="zinc finger region" description="dksA C4-type" evidence="1">
    <location>
        <begin position="58"/>
        <end position="82"/>
    </location>
</feature>
<gene>
    <name evidence="2" type="ORF">R4Z09_08970</name>
</gene>